<gene>
    <name evidence="2" type="ORF">H8N03_00235</name>
</gene>
<proteinExistence type="predicted"/>
<keyword evidence="3" id="KW-1185">Reference proteome</keyword>
<dbReference type="AlphaFoldDB" id="A0A923MMW5"/>
<protein>
    <submittedName>
        <fullName evidence="2">Uncharacterized protein</fullName>
    </submittedName>
</protein>
<dbReference type="RefSeq" id="WP_187074115.1">
    <property type="nucleotide sequence ID" value="NZ_JACORT010000001.1"/>
</dbReference>
<dbReference type="Proteomes" id="UP000608513">
    <property type="component" value="Unassembled WGS sequence"/>
</dbReference>
<evidence type="ECO:0000313" key="3">
    <source>
        <dbReference type="Proteomes" id="UP000608513"/>
    </source>
</evidence>
<reference evidence="2" key="1">
    <citation type="submission" date="2020-08" db="EMBL/GenBank/DDBJ databases">
        <title>Ramlibacter sp. USB13 16S ribosomal RNA gene genome sequencing and assembly.</title>
        <authorList>
            <person name="Kang M."/>
        </authorList>
    </citation>
    <scope>NUCLEOTIDE SEQUENCE</scope>
    <source>
        <strain evidence="2">USB13</strain>
    </source>
</reference>
<comment type="caution">
    <text evidence="2">The sequence shown here is derived from an EMBL/GenBank/DDBJ whole genome shotgun (WGS) entry which is preliminary data.</text>
</comment>
<name>A0A923MMW5_9BURK</name>
<sequence>MNDKPASAPDVMPPHELPKPEDDPVPEGSNATIHHPDPEADKHRVRPDGKERGPYPTGNY</sequence>
<feature type="region of interest" description="Disordered" evidence="1">
    <location>
        <begin position="1"/>
        <end position="60"/>
    </location>
</feature>
<feature type="compositionally biased region" description="Basic and acidic residues" evidence="1">
    <location>
        <begin position="34"/>
        <end position="53"/>
    </location>
</feature>
<dbReference type="EMBL" id="JACORT010000001">
    <property type="protein sequence ID" value="MBC5781349.1"/>
    <property type="molecule type" value="Genomic_DNA"/>
</dbReference>
<organism evidence="2 3">
    <name type="scientific">Ramlibacter cellulosilyticus</name>
    <dbReference type="NCBI Taxonomy" id="2764187"/>
    <lineage>
        <taxon>Bacteria</taxon>
        <taxon>Pseudomonadati</taxon>
        <taxon>Pseudomonadota</taxon>
        <taxon>Betaproteobacteria</taxon>
        <taxon>Burkholderiales</taxon>
        <taxon>Comamonadaceae</taxon>
        <taxon>Ramlibacter</taxon>
    </lineage>
</organism>
<evidence type="ECO:0000256" key="1">
    <source>
        <dbReference type="SAM" id="MobiDB-lite"/>
    </source>
</evidence>
<evidence type="ECO:0000313" key="2">
    <source>
        <dbReference type="EMBL" id="MBC5781349.1"/>
    </source>
</evidence>
<accession>A0A923MMW5</accession>